<dbReference type="GO" id="GO:0016491">
    <property type="term" value="F:oxidoreductase activity"/>
    <property type="evidence" value="ECO:0007669"/>
    <property type="project" value="InterPro"/>
</dbReference>
<dbReference type="GO" id="GO:0016209">
    <property type="term" value="F:antioxidant activity"/>
    <property type="evidence" value="ECO:0007669"/>
    <property type="project" value="InterPro"/>
</dbReference>
<evidence type="ECO:0000313" key="8">
    <source>
        <dbReference type="Proteomes" id="UP000500938"/>
    </source>
</evidence>
<proteinExistence type="predicted"/>
<evidence type="ECO:0000313" key="7">
    <source>
        <dbReference type="EMBL" id="QJR37287.1"/>
    </source>
</evidence>
<feature type="domain" description="Thioredoxin" evidence="6">
    <location>
        <begin position="30"/>
        <end position="173"/>
    </location>
</feature>
<dbReference type="InterPro" id="IPR000866">
    <property type="entry name" value="AhpC/TSA"/>
</dbReference>
<sequence length="173" mass="18456">MPRFARAGLFAFLAGVALSACERSATPKAPSLGAPAPAFTAMTLEGEPVALASLSGSVVVLNVWATWCIPCREEIPQLEALHREYGAQGLKTIGVSIDAAGMGADVRDFATEQGMTYPIWLDPDHQFSLKFLTVGVPETFVIDRAGVIRFRMIGAFRRGDTTLAAAVRRAMAS</sequence>
<comment type="subcellular location">
    <subcellularLocation>
        <location evidence="1">Cell envelope</location>
    </subcellularLocation>
</comment>
<dbReference type="PANTHER" id="PTHR42852">
    <property type="entry name" value="THIOL:DISULFIDE INTERCHANGE PROTEIN DSBE"/>
    <property type="match status" value="1"/>
</dbReference>
<keyword evidence="8" id="KW-1185">Reference proteome</keyword>
<evidence type="ECO:0000256" key="1">
    <source>
        <dbReference type="ARBA" id="ARBA00004196"/>
    </source>
</evidence>
<feature type="signal peptide" evidence="5">
    <location>
        <begin position="1"/>
        <end position="19"/>
    </location>
</feature>
<dbReference type="SUPFAM" id="SSF52833">
    <property type="entry name" value="Thioredoxin-like"/>
    <property type="match status" value="1"/>
</dbReference>
<evidence type="ECO:0000256" key="4">
    <source>
        <dbReference type="ARBA" id="ARBA00023284"/>
    </source>
</evidence>
<evidence type="ECO:0000259" key="6">
    <source>
        <dbReference type="PROSITE" id="PS51352"/>
    </source>
</evidence>
<dbReference type="InterPro" id="IPR013766">
    <property type="entry name" value="Thioredoxin_domain"/>
</dbReference>
<dbReference type="PANTHER" id="PTHR42852:SF6">
    <property type="entry name" value="THIOL:DISULFIDE INTERCHANGE PROTEIN DSBE"/>
    <property type="match status" value="1"/>
</dbReference>
<dbReference type="GO" id="GO:0017004">
    <property type="term" value="P:cytochrome complex assembly"/>
    <property type="evidence" value="ECO:0007669"/>
    <property type="project" value="UniProtKB-KW"/>
</dbReference>
<dbReference type="EMBL" id="CP053085">
    <property type="protein sequence ID" value="QJR37287.1"/>
    <property type="molecule type" value="Genomic_DNA"/>
</dbReference>
<evidence type="ECO:0000256" key="2">
    <source>
        <dbReference type="ARBA" id="ARBA00022748"/>
    </source>
</evidence>
<dbReference type="AlphaFoldDB" id="A0A6M4IUP2"/>
<keyword evidence="4" id="KW-0676">Redox-active center</keyword>
<dbReference type="Pfam" id="PF00578">
    <property type="entry name" value="AhpC-TSA"/>
    <property type="match status" value="1"/>
</dbReference>
<dbReference type="RefSeq" id="WP_171226721.1">
    <property type="nucleotide sequence ID" value="NZ_CP053085.1"/>
</dbReference>
<dbReference type="PROSITE" id="PS51352">
    <property type="entry name" value="THIOREDOXIN_2"/>
    <property type="match status" value="1"/>
</dbReference>
<dbReference type="CDD" id="cd02966">
    <property type="entry name" value="TlpA_like_family"/>
    <property type="match status" value="1"/>
</dbReference>
<feature type="chain" id="PRO_5026889118" evidence="5">
    <location>
        <begin position="20"/>
        <end position="173"/>
    </location>
</feature>
<keyword evidence="2" id="KW-0201">Cytochrome c-type biogenesis</keyword>
<gene>
    <name evidence="7" type="ORF">HKW67_18090</name>
</gene>
<reference evidence="7 8" key="1">
    <citation type="submission" date="2020-05" db="EMBL/GenBank/DDBJ databases">
        <title>Complete genome sequence of Gemmatimonas greenlandica TET16.</title>
        <authorList>
            <person name="Zeng Y."/>
        </authorList>
    </citation>
    <scope>NUCLEOTIDE SEQUENCE [LARGE SCALE GENOMIC DNA]</scope>
    <source>
        <strain evidence="7 8">TET16</strain>
    </source>
</reference>
<dbReference type="Gene3D" id="3.40.30.10">
    <property type="entry name" value="Glutaredoxin"/>
    <property type="match status" value="1"/>
</dbReference>
<organism evidence="7 8">
    <name type="scientific">Gemmatimonas groenlandica</name>
    <dbReference type="NCBI Taxonomy" id="2732249"/>
    <lineage>
        <taxon>Bacteria</taxon>
        <taxon>Pseudomonadati</taxon>
        <taxon>Gemmatimonadota</taxon>
        <taxon>Gemmatimonadia</taxon>
        <taxon>Gemmatimonadales</taxon>
        <taxon>Gemmatimonadaceae</taxon>
        <taxon>Gemmatimonas</taxon>
    </lineage>
</organism>
<evidence type="ECO:0000256" key="3">
    <source>
        <dbReference type="ARBA" id="ARBA00023157"/>
    </source>
</evidence>
<dbReference type="InterPro" id="IPR050553">
    <property type="entry name" value="Thioredoxin_ResA/DsbE_sf"/>
</dbReference>
<name>A0A6M4IUP2_9BACT</name>
<dbReference type="KEGG" id="ggr:HKW67_18090"/>
<keyword evidence="3" id="KW-1015">Disulfide bond</keyword>
<protein>
    <submittedName>
        <fullName evidence="7">TlpA family protein disulfide reductase</fullName>
    </submittedName>
</protein>
<evidence type="ECO:0000256" key="5">
    <source>
        <dbReference type="SAM" id="SignalP"/>
    </source>
</evidence>
<dbReference type="Proteomes" id="UP000500938">
    <property type="component" value="Chromosome"/>
</dbReference>
<keyword evidence="5" id="KW-0732">Signal</keyword>
<dbReference type="GO" id="GO:0030313">
    <property type="term" value="C:cell envelope"/>
    <property type="evidence" value="ECO:0007669"/>
    <property type="project" value="UniProtKB-SubCell"/>
</dbReference>
<accession>A0A6M4IUP2</accession>
<dbReference type="InterPro" id="IPR036249">
    <property type="entry name" value="Thioredoxin-like_sf"/>
</dbReference>
<dbReference type="PROSITE" id="PS51257">
    <property type="entry name" value="PROKAR_LIPOPROTEIN"/>
    <property type="match status" value="1"/>
</dbReference>